<keyword evidence="2" id="KW-1133">Transmembrane helix</keyword>
<gene>
    <name evidence="3" type="ORF">K469DRAFT_689964</name>
</gene>
<dbReference type="OrthoDB" id="3540210at2759"/>
<keyword evidence="2" id="KW-0472">Membrane</keyword>
<evidence type="ECO:0000256" key="2">
    <source>
        <dbReference type="SAM" id="Phobius"/>
    </source>
</evidence>
<feature type="region of interest" description="Disordered" evidence="1">
    <location>
        <begin position="737"/>
        <end position="757"/>
    </location>
</feature>
<accession>A0A6A6E0R2</accession>
<reference evidence="3" key="1">
    <citation type="journal article" date="2020" name="Stud. Mycol.">
        <title>101 Dothideomycetes genomes: a test case for predicting lifestyles and emergence of pathogens.</title>
        <authorList>
            <person name="Haridas S."/>
            <person name="Albert R."/>
            <person name="Binder M."/>
            <person name="Bloem J."/>
            <person name="Labutti K."/>
            <person name="Salamov A."/>
            <person name="Andreopoulos B."/>
            <person name="Baker S."/>
            <person name="Barry K."/>
            <person name="Bills G."/>
            <person name="Bluhm B."/>
            <person name="Cannon C."/>
            <person name="Castanera R."/>
            <person name="Culley D."/>
            <person name="Daum C."/>
            <person name="Ezra D."/>
            <person name="Gonzalez J."/>
            <person name="Henrissat B."/>
            <person name="Kuo A."/>
            <person name="Liang C."/>
            <person name="Lipzen A."/>
            <person name="Lutzoni F."/>
            <person name="Magnuson J."/>
            <person name="Mondo S."/>
            <person name="Nolan M."/>
            <person name="Ohm R."/>
            <person name="Pangilinan J."/>
            <person name="Park H.-J."/>
            <person name="Ramirez L."/>
            <person name="Alfaro M."/>
            <person name="Sun H."/>
            <person name="Tritt A."/>
            <person name="Yoshinaga Y."/>
            <person name="Zwiers L.-H."/>
            <person name="Turgeon B."/>
            <person name="Goodwin S."/>
            <person name="Spatafora J."/>
            <person name="Crous P."/>
            <person name="Grigoriev I."/>
        </authorList>
    </citation>
    <scope>NUCLEOTIDE SEQUENCE</scope>
    <source>
        <strain evidence="3">CBS 207.26</strain>
    </source>
</reference>
<dbReference type="EMBL" id="ML994642">
    <property type="protein sequence ID" value="KAF2183496.1"/>
    <property type="molecule type" value="Genomic_DNA"/>
</dbReference>
<feature type="transmembrane region" description="Helical" evidence="2">
    <location>
        <begin position="117"/>
        <end position="137"/>
    </location>
</feature>
<evidence type="ECO:0000256" key="1">
    <source>
        <dbReference type="SAM" id="MobiDB-lite"/>
    </source>
</evidence>
<proteinExistence type="predicted"/>
<sequence>MATISRSGSEYYDVHIGFWTNWSYGLVRGSTITLTRRNGGLLIGFLAIFVAMSGKSFWRIACFILHRSFSSPTPQDGLYHQRQAIIRNADTPEDGAWRLLQMLVSWRNEARRPFRRLLPTVFLALFTSAAFIIGGIFSSKVTTDNGNEVLITGDNCGPLDSISGDGNAILTYLQPHLAQRATAHSNYALQCYTNATNSEDCHLFVKPQLRTTVARNASCPFADEMCKTKTENIIVDSGLIDSHDDLGINAPPKERFQMRYVYQCAPIVSEGFKQTLKRSNDSDVPEVVQYFYGNLTYGAGAATEYTGFTYEVLKNYTNLNLPGYTSPASARPEYGLGTVTWSGGDNVTRGREITEFTPIPQLMRDDADTSLFFLSAQGIGFVESVDDLWFAAHEKWLVPISSTEEKASKQLYLTDEPASTMGCTTQLQFCNPNLPKDKRCEPLRGVNANANRIEGLWSEKQLTRIAWAAQTMRQGFFIPNNFAAFIGTSVLSARYNLAMGVNGPLPPNQWELEVEHLVGASLASLQSAFVESANGPLREILKQFQVHPKDNEAMSMCTNQKIISTLYSSFSVLGLSIILILGSILIITDIFLEPGLNYWQTRRAESGKLPHHNFTGSTHSRLEWRVMSVLQLQRLAHEAVGSGSWFKTSSENPITKPMEKLGILDVSDEKRPFLRQAVDGLKELSLPTKKPKRDLRRIQTKLSDKTVVSETTSPSLKSKKSAKEFQIKRVETGLSDMTLAPSIKSPPLRLGRKDDES</sequence>
<feature type="transmembrane region" description="Helical" evidence="2">
    <location>
        <begin position="39"/>
        <end position="58"/>
    </location>
</feature>
<evidence type="ECO:0000313" key="4">
    <source>
        <dbReference type="Proteomes" id="UP000800200"/>
    </source>
</evidence>
<keyword evidence="2" id="KW-0812">Transmembrane</keyword>
<organism evidence="3 4">
    <name type="scientific">Zopfia rhizophila CBS 207.26</name>
    <dbReference type="NCBI Taxonomy" id="1314779"/>
    <lineage>
        <taxon>Eukaryota</taxon>
        <taxon>Fungi</taxon>
        <taxon>Dikarya</taxon>
        <taxon>Ascomycota</taxon>
        <taxon>Pezizomycotina</taxon>
        <taxon>Dothideomycetes</taxon>
        <taxon>Dothideomycetes incertae sedis</taxon>
        <taxon>Zopfiaceae</taxon>
        <taxon>Zopfia</taxon>
    </lineage>
</organism>
<evidence type="ECO:0000313" key="3">
    <source>
        <dbReference type="EMBL" id="KAF2183496.1"/>
    </source>
</evidence>
<protein>
    <submittedName>
        <fullName evidence="3">Uncharacterized protein</fullName>
    </submittedName>
</protein>
<dbReference type="Proteomes" id="UP000800200">
    <property type="component" value="Unassembled WGS sequence"/>
</dbReference>
<keyword evidence="4" id="KW-1185">Reference proteome</keyword>
<dbReference type="AlphaFoldDB" id="A0A6A6E0R2"/>
<feature type="transmembrane region" description="Helical" evidence="2">
    <location>
        <begin position="566"/>
        <end position="592"/>
    </location>
</feature>
<name>A0A6A6E0R2_9PEZI</name>